<evidence type="ECO:0000256" key="8">
    <source>
        <dbReference type="SAM" id="SignalP"/>
    </source>
</evidence>
<name>A0A162AKV8_DAUCS</name>
<keyword evidence="2 6" id="KW-0479">Metal-binding</keyword>
<dbReference type="InterPro" id="IPR029065">
    <property type="entry name" value="Enolase_C-like"/>
</dbReference>
<evidence type="ECO:0000256" key="7">
    <source>
        <dbReference type="RuleBase" id="RU366006"/>
    </source>
</evidence>
<dbReference type="PANTHER" id="PTHR48073:SF2">
    <property type="entry name" value="O-SUCCINYLBENZOATE SYNTHASE"/>
    <property type="match status" value="1"/>
</dbReference>
<dbReference type="InterPro" id="IPR029017">
    <property type="entry name" value="Enolase-like_N"/>
</dbReference>
<dbReference type="AlphaFoldDB" id="A0A162AKV8"/>
<dbReference type="SUPFAM" id="SSF54826">
    <property type="entry name" value="Enolase N-terminal domain-like"/>
    <property type="match status" value="1"/>
</dbReference>
<dbReference type="SFLD" id="SFLDS00001">
    <property type="entry name" value="Enolase"/>
    <property type="match status" value="1"/>
</dbReference>
<dbReference type="EMBL" id="LNRQ01000003">
    <property type="protein sequence ID" value="KZN02613.1"/>
    <property type="molecule type" value="Genomic_DNA"/>
</dbReference>
<dbReference type="Gramene" id="KZN02613">
    <property type="protein sequence ID" value="KZN02613"/>
    <property type="gene ID" value="DCAR_011367"/>
</dbReference>
<feature type="active site" description="Proton acceptor; specific for (R)-substrate epimerization" evidence="5">
    <location>
        <position position="173"/>
    </location>
</feature>
<comment type="similarity">
    <text evidence="1 7">Belongs to the mandelate racemase/muconate lactonizing enzyme family.</text>
</comment>
<protein>
    <recommendedName>
        <fullName evidence="7">Dipeptide epimerase</fullName>
        <ecNumber evidence="7">5.1.1.-</ecNumber>
    </recommendedName>
</protein>
<dbReference type="Gene3D" id="3.20.20.120">
    <property type="entry name" value="Enolase-like C-terminal domain"/>
    <property type="match status" value="1"/>
</dbReference>
<feature type="active site" description="Proton acceptor; specific for (S)-substrate epimerization" evidence="5">
    <location>
        <position position="281"/>
    </location>
</feature>
<feature type="domain" description="Mandelate racemase/muconate lactonizing enzyme C-terminal" evidence="9">
    <location>
        <begin position="152"/>
        <end position="249"/>
    </location>
</feature>
<dbReference type="GO" id="GO:0046872">
    <property type="term" value="F:metal ion binding"/>
    <property type="evidence" value="ECO:0007669"/>
    <property type="project" value="UniProtKB-KW"/>
</dbReference>
<evidence type="ECO:0000256" key="2">
    <source>
        <dbReference type="ARBA" id="ARBA00022723"/>
    </source>
</evidence>
<evidence type="ECO:0000256" key="5">
    <source>
        <dbReference type="PIRSR" id="PIRSR634603-1"/>
    </source>
</evidence>
<comment type="cofactor">
    <cofactor evidence="6 7">
        <name>Mg(2+)</name>
        <dbReference type="ChEBI" id="CHEBI:18420"/>
    </cofactor>
    <text evidence="6 7">Binds 1 Mg(2+) ion per subunit.</text>
</comment>
<accession>A0A162AKV8</accession>
<evidence type="ECO:0000256" key="4">
    <source>
        <dbReference type="ARBA" id="ARBA00023235"/>
    </source>
</evidence>
<sequence>MSVLGQLMSMIVIVVHAEIKDLGVSLSSSFTCTALWARKIRNFAIRIQLANGGVGWGEAPTVPLMAVEEPLAMAKIAETCDFLKRSANMSLGSLLEQIGRIMPGHAYASVRAGMEMALIDAVAYSIGMPLWKVFGGASNTIITNITIPMAGPFRSAQLASDYRGQGYDTLKVKVGENLIAAIHVLQAIRRAHPDCSFIIDANGRYTSAGAIQLLQELHEMKLTPILFEQPVHRDDWEGLGRVTQFAKEKYGILVAADESCCDIADARKIVERKLANVINIKLAKLGVLGALEVIELARSSGLHLMMSAMVESRLSICFAGHLAAGLACFKFIDLDAPLHLTENPVVGGYEELFSSYFSGAPMIHIPLSSELHVMYLNNKGYPVRSHFLENILEMTGYRLTTDNRIMAKTRCGKCRNKLLERGKAKLPLLSRAPIDRMISEFFERSVKAF</sequence>
<dbReference type="STRING" id="79200.A0A162AKV8"/>
<proteinExistence type="inferred from homology"/>
<organism evidence="10">
    <name type="scientific">Daucus carota subsp. sativus</name>
    <name type="common">Carrot</name>
    <dbReference type="NCBI Taxonomy" id="79200"/>
    <lineage>
        <taxon>Eukaryota</taxon>
        <taxon>Viridiplantae</taxon>
        <taxon>Streptophyta</taxon>
        <taxon>Embryophyta</taxon>
        <taxon>Tracheophyta</taxon>
        <taxon>Spermatophyta</taxon>
        <taxon>Magnoliopsida</taxon>
        <taxon>eudicotyledons</taxon>
        <taxon>Gunneridae</taxon>
        <taxon>Pentapetalae</taxon>
        <taxon>asterids</taxon>
        <taxon>campanulids</taxon>
        <taxon>Apiales</taxon>
        <taxon>Apiaceae</taxon>
        <taxon>Apioideae</taxon>
        <taxon>Scandiceae</taxon>
        <taxon>Daucinae</taxon>
        <taxon>Daucus</taxon>
        <taxon>Daucus sect. Daucus</taxon>
    </lineage>
</organism>
<evidence type="ECO:0000256" key="1">
    <source>
        <dbReference type="ARBA" id="ARBA00008031"/>
    </source>
</evidence>
<dbReference type="PANTHER" id="PTHR48073">
    <property type="entry name" value="O-SUCCINYLBENZOATE SYNTHASE-RELATED"/>
    <property type="match status" value="1"/>
</dbReference>
<evidence type="ECO:0000259" key="9">
    <source>
        <dbReference type="SMART" id="SM00922"/>
    </source>
</evidence>
<feature type="signal peptide" evidence="8">
    <location>
        <begin position="1"/>
        <end position="17"/>
    </location>
</feature>
<dbReference type="Pfam" id="PF13378">
    <property type="entry name" value="MR_MLE_C"/>
    <property type="match status" value="1"/>
</dbReference>
<dbReference type="SFLD" id="SFLDG00180">
    <property type="entry name" value="muconate_cycloisomerase"/>
    <property type="match status" value="1"/>
</dbReference>
<reference evidence="10" key="1">
    <citation type="journal article" date="2016" name="Nat. Genet.">
        <title>A high-quality carrot genome assembly provides new insights into carotenoid accumulation and asterid genome evolution.</title>
        <authorList>
            <person name="Iorizzo M."/>
            <person name="Ellison S."/>
            <person name="Senalik D."/>
            <person name="Zeng P."/>
            <person name="Satapoomin P."/>
            <person name="Huang J."/>
            <person name="Bowman M."/>
            <person name="Iovene M."/>
            <person name="Sanseverino W."/>
            <person name="Cavagnaro P."/>
            <person name="Yildiz M."/>
            <person name="Macko-Podgorni A."/>
            <person name="Moranska E."/>
            <person name="Grzebelus E."/>
            <person name="Grzebelus D."/>
            <person name="Ashrafi H."/>
            <person name="Zheng Z."/>
            <person name="Cheng S."/>
            <person name="Spooner D."/>
            <person name="Van Deynze A."/>
            <person name="Simon P."/>
        </authorList>
    </citation>
    <scope>NUCLEOTIDE SEQUENCE [LARGE SCALE GENOMIC DNA]</scope>
    <source>
        <tissue evidence="10">Leaf</tissue>
    </source>
</reference>
<gene>
    <name evidence="10" type="ORF">DCAR_011367</name>
</gene>
<dbReference type="CDD" id="cd03319">
    <property type="entry name" value="L-Ala-DL-Glu_epimerase"/>
    <property type="match status" value="1"/>
</dbReference>
<dbReference type="InterPro" id="IPR036849">
    <property type="entry name" value="Enolase-like_C_sf"/>
</dbReference>
<keyword evidence="3 6" id="KW-0460">Magnesium</keyword>
<keyword evidence="4 7" id="KW-0413">Isomerase</keyword>
<keyword evidence="8" id="KW-0732">Signal</keyword>
<dbReference type="InterPro" id="IPR034603">
    <property type="entry name" value="Dipeptide_epimerase"/>
</dbReference>
<dbReference type="EC" id="5.1.1.-" evidence="7"/>
<dbReference type="GO" id="GO:0016855">
    <property type="term" value="F:racemase and epimerase activity, acting on amino acids and derivatives"/>
    <property type="evidence" value="ECO:0007669"/>
    <property type="project" value="UniProtKB-UniRule"/>
</dbReference>
<dbReference type="InterPro" id="IPR013342">
    <property type="entry name" value="Mandelate_racemase_C"/>
</dbReference>
<dbReference type="Gene3D" id="3.30.390.10">
    <property type="entry name" value="Enolase-like, N-terminal domain"/>
    <property type="match status" value="1"/>
</dbReference>
<feature type="binding site" evidence="6">
    <location>
        <position position="200"/>
    </location>
    <ligand>
        <name>Mg(2+)</name>
        <dbReference type="ChEBI" id="CHEBI:18420"/>
    </ligand>
</feature>
<dbReference type="SMART" id="SM00922">
    <property type="entry name" value="MR_MLE"/>
    <property type="match status" value="1"/>
</dbReference>
<feature type="binding site" evidence="6">
    <location>
        <position position="228"/>
    </location>
    <ligand>
        <name>Mg(2+)</name>
        <dbReference type="ChEBI" id="CHEBI:18420"/>
    </ligand>
</feature>
<feature type="binding site" evidence="6">
    <location>
        <position position="257"/>
    </location>
    <ligand>
        <name>Mg(2+)</name>
        <dbReference type="ChEBI" id="CHEBI:18420"/>
    </ligand>
</feature>
<dbReference type="SUPFAM" id="SSF51604">
    <property type="entry name" value="Enolase C-terminal domain-like"/>
    <property type="match status" value="1"/>
</dbReference>
<feature type="chain" id="PRO_5007831301" description="Dipeptide epimerase" evidence="8">
    <location>
        <begin position="18"/>
        <end position="449"/>
    </location>
</feature>
<evidence type="ECO:0000313" key="10">
    <source>
        <dbReference type="EMBL" id="KZN02613.1"/>
    </source>
</evidence>
<evidence type="ECO:0000256" key="3">
    <source>
        <dbReference type="ARBA" id="ARBA00022842"/>
    </source>
</evidence>
<comment type="caution">
    <text evidence="10">The sequence shown here is derived from an EMBL/GenBank/DDBJ whole genome shotgun (WGS) entry which is preliminary data.</text>
</comment>
<evidence type="ECO:0000256" key="6">
    <source>
        <dbReference type="PIRSR" id="PIRSR634603-3"/>
    </source>
</evidence>